<dbReference type="InterPro" id="IPR003362">
    <property type="entry name" value="Bact_transf"/>
</dbReference>
<comment type="similarity">
    <text evidence="1">Belongs to the bacterial sugar transferase family.</text>
</comment>
<feature type="domain" description="Bacterial sugar transferase" evidence="3">
    <location>
        <begin position="31"/>
        <end position="210"/>
    </location>
</feature>
<proteinExistence type="inferred from homology"/>
<keyword evidence="5" id="KW-1185">Reference proteome</keyword>
<dbReference type="PANTHER" id="PTHR30576:SF0">
    <property type="entry name" value="UNDECAPRENYL-PHOSPHATE N-ACETYLGALACTOSAMINYL 1-PHOSPHATE TRANSFERASE-RELATED"/>
    <property type="match status" value="1"/>
</dbReference>
<dbReference type="EMBL" id="JACRSQ010000002">
    <property type="protein sequence ID" value="MBC8542239.1"/>
    <property type="molecule type" value="Genomic_DNA"/>
</dbReference>
<dbReference type="PANTHER" id="PTHR30576">
    <property type="entry name" value="COLANIC BIOSYNTHESIS UDP-GLUCOSE LIPID CARRIER TRANSFERASE"/>
    <property type="match status" value="1"/>
</dbReference>
<keyword evidence="2" id="KW-0812">Transmembrane</keyword>
<keyword evidence="2" id="KW-0472">Membrane</keyword>
<protein>
    <submittedName>
        <fullName evidence="4">Sugar transferase</fullName>
    </submittedName>
</protein>
<keyword evidence="4" id="KW-0808">Transferase</keyword>
<evidence type="ECO:0000313" key="5">
    <source>
        <dbReference type="Proteomes" id="UP000657006"/>
    </source>
</evidence>
<evidence type="ECO:0000259" key="3">
    <source>
        <dbReference type="Pfam" id="PF02397"/>
    </source>
</evidence>
<dbReference type="GO" id="GO:0016780">
    <property type="term" value="F:phosphotransferase activity, for other substituted phosphate groups"/>
    <property type="evidence" value="ECO:0007669"/>
    <property type="project" value="TreeGrafter"/>
</dbReference>
<dbReference type="Proteomes" id="UP000657006">
    <property type="component" value="Unassembled WGS sequence"/>
</dbReference>
<feature type="transmembrane region" description="Helical" evidence="2">
    <location>
        <begin position="36"/>
        <end position="57"/>
    </location>
</feature>
<reference evidence="4" key="1">
    <citation type="submission" date="2020-08" db="EMBL/GenBank/DDBJ databases">
        <title>Genome public.</title>
        <authorList>
            <person name="Liu C."/>
            <person name="Sun Q."/>
        </authorList>
    </citation>
    <scope>NUCLEOTIDE SEQUENCE</scope>
    <source>
        <strain evidence="4">NSJ-32</strain>
    </source>
</reference>
<dbReference type="AlphaFoldDB" id="A0A926HZK9"/>
<comment type="caution">
    <text evidence="4">The sequence shown here is derived from an EMBL/GenBank/DDBJ whole genome shotgun (WGS) entry which is preliminary data.</text>
</comment>
<evidence type="ECO:0000256" key="1">
    <source>
        <dbReference type="ARBA" id="ARBA00006464"/>
    </source>
</evidence>
<keyword evidence="2" id="KW-1133">Transmembrane helix</keyword>
<evidence type="ECO:0000256" key="2">
    <source>
        <dbReference type="SAM" id="Phobius"/>
    </source>
</evidence>
<name>A0A926HZK9_9FIRM</name>
<evidence type="ECO:0000313" key="4">
    <source>
        <dbReference type="EMBL" id="MBC8542239.1"/>
    </source>
</evidence>
<dbReference type="Pfam" id="PF02397">
    <property type="entry name" value="Bac_transf"/>
    <property type="match status" value="1"/>
</dbReference>
<gene>
    <name evidence="4" type="ORF">H8730_01560</name>
</gene>
<sequence>MAVYEWKTNVAPLYKKEARTRDKRWGYTSVKRGTDILVSAVGCAVGFIPMAVCGLLIKLEDGGPIVYRQTRLGQDKRPFQIYKLRTMRTDAEKDGAQWAAKDDQRVTKIGRFLRRTHLDELPQFFNILKGDMSLIGPRPERPELTDHFESEIPGFTNRLMVKPGLTGLAQVNGGYDISPEEKLRYDLEYIWNQNVFLDVKILMQTVWVTLTGKGAR</sequence>
<organism evidence="4 5">
    <name type="scientific">Bianquea renquensis</name>
    <dbReference type="NCBI Taxonomy" id="2763661"/>
    <lineage>
        <taxon>Bacteria</taxon>
        <taxon>Bacillati</taxon>
        <taxon>Bacillota</taxon>
        <taxon>Clostridia</taxon>
        <taxon>Eubacteriales</taxon>
        <taxon>Bianqueaceae</taxon>
        <taxon>Bianquea</taxon>
    </lineage>
</organism>
<accession>A0A926HZK9</accession>